<dbReference type="PANTHER" id="PTHR43464:SF94">
    <property type="entry name" value="MALONYL-[ACYL-CARRIER PROTEIN] O-METHYLTRANSFERASE"/>
    <property type="match status" value="1"/>
</dbReference>
<dbReference type="CDD" id="cd02440">
    <property type="entry name" value="AdoMet_MTases"/>
    <property type="match status" value="1"/>
</dbReference>
<dbReference type="AlphaFoldDB" id="A0A084STB5"/>
<reference evidence="2 3" key="1">
    <citation type="submission" date="2014-07" db="EMBL/GenBank/DDBJ databases">
        <title>Draft Genome Sequence of Gephyronic Acid Producer, Cystobacter violaceus Strain Cb vi76.</title>
        <authorList>
            <person name="Stevens D.C."/>
            <person name="Young J."/>
            <person name="Carmichael R."/>
            <person name="Tan J."/>
            <person name="Taylor R.E."/>
        </authorList>
    </citation>
    <scope>NUCLEOTIDE SEQUENCE [LARGE SCALE GENOMIC DNA]</scope>
    <source>
        <strain evidence="2 3">Cb vi76</strain>
    </source>
</reference>
<dbReference type="EMBL" id="JPMI01000133">
    <property type="protein sequence ID" value="KFA91700.1"/>
    <property type="molecule type" value="Genomic_DNA"/>
</dbReference>
<dbReference type="Proteomes" id="UP000028547">
    <property type="component" value="Unassembled WGS sequence"/>
</dbReference>
<gene>
    <name evidence="2" type="ORF">Q664_20400</name>
</gene>
<protein>
    <recommendedName>
        <fullName evidence="1">Methyltransferase domain-containing protein</fullName>
    </recommendedName>
</protein>
<evidence type="ECO:0000259" key="1">
    <source>
        <dbReference type="Pfam" id="PF13649"/>
    </source>
</evidence>
<evidence type="ECO:0000313" key="2">
    <source>
        <dbReference type="EMBL" id="KFA91700.1"/>
    </source>
</evidence>
<dbReference type="SUPFAM" id="SSF53335">
    <property type="entry name" value="S-adenosyl-L-methionine-dependent methyltransferases"/>
    <property type="match status" value="1"/>
</dbReference>
<comment type="caution">
    <text evidence="2">The sequence shown here is derived from an EMBL/GenBank/DDBJ whole genome shotgun (WGS) entry which is preliminary data.</text>
</comment>
<dbReference type="GO" id="GO:0008168">
    <property type="term" value="F:methyltransferase activity"/>
    <property type="evidence" value="ECO:0007669"/>
    <property type="project" value="TreeGrafter"/>
</dbReference>
<dbReference type="Pfam" id="PF13649">
    <property type="entry name" value="Methyltransf_25"/>
    <property type="match status" value="1"/>
</dbReference>
<dbReference type="InterPro" id="IPR029063">
    <property type="entry name" value="SAM-dependent_MTases_sf"/>
</dbReference>
<dbReference type="InterPro" id="IPR041698">
    <property type="entry name" value="Methyltransf_25"/>
</dbReference>
<sequence length="200" mass="22443">MTSEFYERNAEEYFRTTVGIDMSEPRERFTKLLSPGARVLDAGCGSGRDARAFHALGFQVTAFDASPRLAALAREYTGLPVEVRTFQEVAWREAFEGIWASACLLHVARAELPPVMRRLRDALVPGGVWHLSFKYGAGEREVEGRRFTDLDERAAETLVAEAGGLEVVWMGVEPSRKPQVPDERWLVVLLRRRPARAAIP</sequence>
<feature type="domain" description="Methyltransferase" evidence="1">
    <location>
        <begin position="39"/>
        <end position="127"/>
    </location>
</feature>
<dbReference type="PANTHER" id="PTHR43464">
    <property type="entry name" value="METHYLTRANSFERASE"/>
    <property type="match status" value="1"/>
</dbReference>
<evidence type="ECO:0000313" key="3">
    <source>
        <dbReference type="Proteomes" id="UP000028547"/>
    </source>
</evidence>
<dbReference type="RefSeq" id="WP_043397782.1">
    <property type="nucleotide sequence ID" value="NZ_JPMI01000133.1"/>
</dbReference>
<dbReference type="Gene3D" id="3.40.50.150">
    <property type="entry name" value="Vaccinia Virus protein VP39"/>
    <property type="match status" value="1"/>
</dbReference>
<organism evidence="2 3">
    <name type="scientific">Archangium violaceum Cb vi76</name>
    <dbReference type="NCBI Taxonomy" id="1406225"/>
    <lineage>
        <taxon>Bacteria</taxon>
        <taxon>Pseudomonadati</taxon>
        <taxon>Myxococcota</taxon>
        <taxon>Myxococcia</taxon>
        <taxon>Myxococcales</taxon>
        <taxon>Cystobacterineae</taxon>
        <taxon>Archangiaceae</taxon>
        <taxon>Archangium</taxon>
    </lineage>
</organism>
<accession>A0A084STB5</accession>
<name>A0A084STB5_9BACT</name>
<proteinExistence type="predicted"/>